<reference evidence="10" key="1">
    <citation type="submission" date="2017-01" db="EMBL/GenBank/DDBJ databases">
        <title>Genome Analysis of Deinococcus marmoris KOPRI26562.</title>
        <authorList>
            <person name="Kim J.H."/>
            <person name="Oh H.-M."/>
        </authorList>
    </citation>
    <scope>NUCLEOTIDE SEQUENCE [LARGE SCALE GENOMIC DNA]</scope>
    <source>
        <strain evidence="10">PAMC 26633</strain>
    </source>
</reference>
<dbReference type="PANTHER" id="PTHR11552">
    <property type="entry name" value="GLUCOSE-METHANOL-CHOLINE GMC OXIDOREDUCTASE"/>
    <property type="match status" value="1"/>
</dbReference>
<dbReference type="InterPro" id="IPR000172">
    <property type="entry name" value="GMC_OxRdtase_N"/>
</dbReference>
<dbReference type="SUPFAM" id="SSF51905">
    <property type="entry name" value="FAD/NAD(P)-binding domain"/>
    <property type="match status" value="1"/>
</dbReference>
<dbReference type="Pfam" id="PF00732">
    <property type="entry name" value="GMC_oxred_N"/>
    <property type="match status" value="1"/>
</dbReference>
<dbReference type="InterPro" id="IPR012132">
    <property type="entry name" value="GMC_OxRdtase"/>
</dbReference>
<feature type="binding site" evidence="5">
    <location>
        <begin position="41"/>
        <end position="44"/>
    </location>
    <ligand>
        <name>FAD</name>
        <dbReference type="ChEBI" id="CHEBI:57692"/>
    </ligand>
</feature>
<evidence type="ECO:0000313" key="9">
    <source>
        <dbReference type="EMBL" id="OXC77419.1"/>
    </source>
</evidence>
<evidence type="ECO:0000256" key="1">
    <source>
        <dbReference type="ARBA" id="ARBA00001974"/>
    </source>
</evidence>
<dbReference type="EMBL" id="MTHB01000109">
    <property type="protein sequence ID" value="OXC77419.1"/>
    <property type="molecule type" value="Genomic_DNA"/>
</dbReference>
<feature type="binding site" evidence="5">
    <location>
        <position position="170"/>
    </location>
    <ligand>
        <name>FAD</name>
        <dbReference type="ChEBI" id="CHEBI:57692"/>
    </ligand>
</feature>
<dbReference type="GO" id="GO:0016614">
    <property type="term" value="F:oxidoreductase activity, acting on CH-OH group of donors"/>
    <property type="evidence" value="ECO:0007669"/>
    <property type="project" value="InterPro"/>
</dbReference>
<dbReference type="Gene3D" id="3.30.410.40">
    <property type="match status" value="1"/>
</dbReference>
<feature type="domain" description="Glucose-methanol-choline oxidoreductase N-terminal" evidence="8">
    <location>
        <begin position="205"/>
        <end position="219"/>
    </location>
</feature>
<comment type="caution">
    <text evidence="9">The sequence shown here is derived from an EMBL/GenBank/DDBJ whole genome shotgun (WGS) entry which is preliminary data.</text>
</comment>
<keyword evidence="4 5" id="KW-0274">FAD</keyword>
<comment type="similarity">
    <text evidence="2 6">Belongs to the GMC oxidoreductase family.</text>
</comment>
<dbReference type="SUPFAM" id="SSF54373">
    <property type="entry name" value="FAD-linked reductases, C-terminal domain"/>
    <property type="match status" value="1"/>
</dbReference>
<accession>A0A226X2S1</accession>
<evidence type="ECO:0000256" key="4">
    <source>
        <dbReference type="ARBA" id="ARBA00022827"/>
    </source>
</evidence>
<proteinExistence type="inferred from homology"/>
<evidence type="ECO:0000256" key="5">
    <source>
        <dbReference type="PIRSR" id="PIRSR000137-2"/>
    </source>
</evidence>
<evidence type="ECO:0000256" key="2">
    <source>
        <dbReference type="ARBA" id="ARBA00010790"/>
    </source>
</evidence>
<feature type="binding site" evidence="5">
    <location>
        <position position="33"/>
    </location>
    <ligand>
        <name>FAD</name>
        <dbReference type="ChEBI" id="CHEBI:57692"/>
    </ligand>
</feature>
<evidence type="ECO:0000256" key="3">
    <source>
        <dbReference type="ARBA" id="ARBA00022630"/>
    </source>
</evidence>
<dbReference type="PIRSF" id="PIRSF000137">
    <property type="entry name" value="Alcohol_oxidase"/>
    <property type="match status" value="1"/>
</dbReference>
<evidence type="ECO:0000259" key="8">
    <source>
        <dbReference type="PROSITE" id="PS00624"/>
    </source>
</evidence>
<gene>
    <name evidence="9" type="ORF">BSU04_17945</name>
</gene>
<feature type="domain" description="Glucose-methanol-choline oxidoreductase N-terminal" evidence="7">
    <location>
        <begin position="31"/>
        <end position="54"/>
    </location>
</feature>
<dbReference type="GO" id="GO:0050660">
    <property type="term" value="F:flavin adenine dinucleotide binding"/>
    <property type="evidence" value="ECO:0007669"/>
    <property type="project" value="InterPro"/>
</dbReference>
<dbReference type="Gene3D" id="3.50.50.60">
    <property type="entry name" value="FAD/NAD(P)-binding domain"/>
    <property type="match status" value="1"/>
</dbReference>
<evidence type="ECO:0000259" key="7">
    <source>
        <dbReference type="PROSITE" id="PS00623"/>
    </source>
</evidence>
<organism evidence="9 10">
    <name type="scientific">Caballeronia sordidicola</name>
    <name type="common">Burkholderia sordidicola</name>
    <dbReference type="NCBI Taxonomy" id="196367"/>
    <lineage>
        <taxon>Bacteria</taxon>
        <taxon>Pseudomonadati</taxon>
        <taxon>Pseudomonadota</taxon>
        <taxon>Betaproteobacteria</taxon>
        <taxon>Burkholderiales</taxon>
        <taxon>Burkholderiaceae</taxon>
        <taxon>Caballeronia</taxon>
    </lineage>
</organism>
<comment type="cofactor">
    <cofactor evidence="1 5">
        <name>FAD</name>
        <dbReference type="ChEBI" id="CHEBI:57692"/>
    </cofactor>
</comment>
<dbReference type="PANTHER" id="PTHR11552:SF147">
    <property type="entry name" value="CHOLINE DEHYDROGENASE, MITOCHONDRIAL"/>
    <property type="match status" value="1"/>
</dbReference>
<dbReference type="PROSITE" id="PS00624">
    <property type="entry name" value="GMC_OXRED_2"/>
    <property type="match status" value="1"/>
</dbReference>
<dbReference type="Proteomes" id="UP000214720">
    <property type="component" value="Unassembled WGS sequence"/>
</dbReference>
<dbReference type="PROSITE" id="PS00623">
    <property type="entry name" value="GMC_OXRED_1"/>
    <property type="match status" value="1"/>
</dbReference>
<dbReference type="InterPro" id="IPR007867">
    <property type="entry name" value="GMC_OxRtase_C"/>
</dbReference>
<evidence type="ECO:0000256" key="6">
    <source>
        <dbReference type="RuleBase" id="RU003968"/>
    </source>
</evidence>
<keyword evidence="3 6" id="KW-0285">Flavoprotein</keyword>
<sequence length="487" mass="52967">MKYLSRDTYLTLHQMEPQRQIDNREITVAQARVLGGGSSVNAMVYMRGQPADYDRWVSSYGVEGWGYADILPHFKAMEGNDHLNDAAHGIDGPLQVSSPYHLAPMTNAFVSALQGMGEVFNPDFNSGRQRGVGFMQSTIGSNRRRCSAVDAYLKQVLADVRLTLLTGATVSRVCIENGRAVGVEYTYKGESRTAFADAGVILTAGTYITPKLLMLSGIGEADTLAAHGIKTVADLPGVGRNLQDHCEVPVVAASNGRHGYFGQDRGWNMIRNGFQYLMFKSGPVSTIGVEACVFTNPDSATDDASLQIYCVPTVYLDRDVTAIKPCDGVTLTVCLLRPRSRGTVRLASADPSAPPLIDGGFLRDPEDVRLMVAGLRYAREILEYSPMREKIAREILPGPTATLDSSLHDHCKQTVKTNYHPVGTARMGHENDPLAVVDSKLRVRGVEGLRVFDCSVMPAIVSGNTNAPAMAIAHRASQWLINTKDCK</sequence>
<dbReference type="AlphaFoldDB" id="A0A226X2S1"/>
<evidence type="ECO:0000313" key="10">
    <source>
        <dbReference type="Proteomes" id="UP000214720"/>
    </source>
</evidence>
<protein>
    <submittedName>
        <fullName evidence="9">Choline dehydrogenase</fullName>
    </submittedName>
</protein>
<name>A0A226X2S1_CABSO</name>
<dbReference type="Pfam" id="PF05199">
    <property type="entry name" value="GMC_oxred_C"/>
    <property type="match status" value="1"/>
</dbReference>
<dbReference type="InterPro" id="IPR036188">
    <property type="entry name" value="FAD/NAD-bd_sf"/>
</dbReference>